<dbReference type="Proteomes" id="UP000297070">
    <property type="component" value="Segment"/>
</dbReference>
<accession>A0A4D6E4B1</accession>
<name>A0A4D6E4B1_9CAUD</name>
<organism evidence="1 2">
    <name type="scientific">Gordonia phage GodonK</name>
    <dbReference type="NCBI Taxonomy" id="2562192"/>
    <lineage>
        <taxon>Viruses</taxon>
        <taxon>Duplodnaviria</taxon>
        <taxon>Heunggongvirae</taxon>
        <taxon>Uroviricota</taxon>
        <taxon>Caudoviricetes</taxon>
        <taxon>Godonkavirus</taxon>
        <taxon>Godonkavirus godonK</taxon>
    </lineage>
</organism>
<protein>
    <submittedName>
        <fullName evidence="1">Uncharacterized protein</fullName>
    </submittedName>
</protein>
<reference evidence="1 2" key="1">
    <citation type="submission" date="2019-03" db="EMBL/GenBank/DDBJ databases">
        <authorList>
            <person name="Douthitt C."/>
            <person name="D'Elia T."/>
            <person name="Bockoras C."/>
            <person name="Boss C."/>
            <person name="Clemons M."/>
            <person name="Green W."/>
            <person name="Harel H."/>
            <person name="Larralde J."/>
            <person name="Lopez M."/>
            <person name="Magana D."/>
            <person name="Miguel M."/>
            <person name="Muschweck L."/>
            <person name="Olivos K."/>
            <person name="Racette D."/>
            <person name="Reynolds M."/>
            <person name="Ru Y."/>
            <person name="Santana M."/>
            <person name="Simon R."/>
            <person name="Smotrilla K."/>
            <person name="Sufficool B."/>
            <person name="Tamayo B."/>
            <person name="Tirado E."/>
            <person name="Vajanyi M."/>
            <person name="Weger M."/>
            <person name="Wehr A."/>
            <person name="Whitaker K."/>
            <person name="Garlena R.A."/>
            <person name="Russell D.A."/>
            <person name="Pope W.H."/>
            <person name="Jacobs-Sera D."/>
            <person name="Hatfull G.F."/>
        </authorList>
    </citation>
    <scope>NUCLEOTIDE SEQUENCE [LARGE SCALE GENOMIC DNA]</scope>
</reference>
<dbReference type="RefSeq" id="YP_009821560.1">
    <property type="nucleotide sequence ID" value="NC_048176.1"/>
</dbReference>
<dbReference type="GeneID" id="55013043"/>
<gene>
    <name evidence="1" type="primary">207</name>
    <name evidence="1" type="ORF">SEA_GODONK_207</name>
</gene>
<evidence type="ECO:0000313" key="1">
    <source>
        <dbReference type="EMBL" id="QBZ72795.1"/>
    </source>
</evidence>
<keyword evidence="2" id="KW-1185">Reference proteome</keyword>
<evidence type="ECO:0000313" key="2">
    <source>
        <dbReference type="Proteomes" id="UP000297070"/>
    </source>
</evidence>
<sequence length="105" mass="11983">MTVPRHIDEDNEFTLIERPGNKVRVVDLTDGDTYEIDFGTIRSAAMSMKELQVASDGMDHRVIPAVVLQSYVGEYLRAATIARISSKPARDIWHDNEYKPYLESR</sequence>
<dbReference type="EMBL" id="MK620899">
    <property type="protein sequence ID" value="QBZ72795.1"/>
    <property type="molecule type" value="Genomic_DNA"/>
</dbReference>
<dbReference type="KEGG" id="vg:55013043"/>
<proteinExistence type="predicted"/>